<dbReference type="Proteomes" id="UP000046395">
    <property type="component" value="Unassembled WGS sequence"/>
</dbReference>
<evidence type="ECO:0000256" key="1">
    <source>
        <dbReference type="SAM" id="MobiDB-lite"/>
    </source>
</evidence>
<reference evidence="3" key="1">
    <citation type="submission" date="2019-12" db="UniProtKB">
        <authorList>
            <consortium name="WormBaseParasite"/>
        </authorList>
    </citation>
    <scope>IDENTIFICATION</scope>
</reference>
<name>A0A5S6QQ77_TRIMR</name>
<evidence type="ECO:0000313" key="2">
    <source>
        <dbReference type="Proteomes" id="UP000046395"/>
    </source>
</evidence>
<sequence>MDLCFPPSPCSARTDGARPFTQRQGQLINGTGPPAEARRQSYAGRTDDDERRMKKRNTAPPEVRTGQRRQVGEATSPGTMPSTKLQGAPKRRGKR</sequence>
<protein>
    <submittedName>
        <fullName evidence="3">Uncharacterized protein</fullName>
    </submittedName>
</protein>
<feature type="compositionally biased region" description="Polar residues" evidence="1">
    <location>
        <begin position="76"/>
        <end position="85"/>
    </location>
</feature>
<organism evidence="2 3">
    <name type="scientific">Trichuris muris</name>
    <name type="common">Mouse whipworm</name>
    <dbReference type="NCBI Taxonomy" id="70415"/>
    <lineage>
        <taxon>Eukaryota</taxon>
        <taxon>Metazoa</taxon>
        <taxon>Ecdysozoa</taxon>
        <taxon>Nematoda</taxon>
        <taxon>Enoplea</taxon>
        <taxon>Dorylaimia</taxon>
        <taxon>Trichinellida</taxon>
        <taxon>Trichuridae</taxon>
        <taxon>Trichuris</taxon>
    </lineage>
</organism>
<accession>A0A5S6QQ77</accession>
<proteinExistence type="predicted"/>
<feature type="region of interest" description="Disordered" evidence="1">
    <location>
        <begin position="1"/>
        <end position="95"/>
    </location>
</feature>
<keyword evidence="2" id="KW-1185">Reference proteome</keyword>
<dbReference type="AlphaFoldDB" id="A0A5S6QQ77"/>
<evidence type="ECO:0000313" key="3">
    <source>
        <dbReference type="WBParaSite" id="TMUE_2000009314.1"/>
    </source>
</evidence>
<dbReference type="WBParaSite" id="TMUE_2000009314.1">
    <property type="protein sequence ID" value="TMUE_2000009314.1"/>
    <property type="gene ID" value="WBGene00300568"/>
</dbReference>